<dbReference type="STRING" id="1043005.A0A074YI63"/>
<gene>
    <name evidence="1" type="ORF">AUEXF2481DRAFT_27649</name>
</gene>
<proteinExistence type="predicted"/>
<dbReference type="HOGENOM" id="CLU_665616_0_0_1"/>
<dbReference type="Proteomes" id="UP000030641">
    <property type="component" value="Unassembled WGS sequence"/>
</dbReference>
<name>A0A074YI63_AURSE</name>
<accession>A0A074YI63</accession>
<dbReference type="EMBL" id="KL584754">
    <property type="protein sequence ID" value="KEQ97400.1"/>
    <property type="molecule type" value="Genomic_DNA"/>
</dbReference>
<dbReference type="InParanoid" id="A0A074YI63"/>
<dbReference type="OrthoDB" id="437457at2759"/>
<sequence length="389" mass="44664">MRGMCPSGEDKSIKECQIIDRPTHLALCKSFAQFKYHPRPSVRRAIYFPAQGSEPKFVWLEMDKRYAYRHPDLAAMRKTFFANSKDYLWPIPVTEDLVRLKRVSPQIMLGCSSSPASFDAPLNSCITKLIGGTYHSWKGSVLAYGYFQSDHDDEEHTVCTDLDTTGLTPINNWFLGRPEPERKMLGAYIRSDKDKRKHGSQFGQAIMTPSDDFSNGTMGYESQLSKLFGMPLVILTPTLKQLDGIQDPDRKQEMRRQMLQKFGNTMASLLLVDIGNRRSSPAEHFGRVPEHFLAQNLGSTVVVRKDGKTLTPAYLEAFCSWIHEDLLPKFADAHNEIMYELAKDLDDDDPKAHRRGSDLFKLRKKMWDRISRARFYAWCKDKDLKLVHN</sequence>
<evidence type="ECO:0000313" key="2">
    <source>
        <dbReference type="Proteomes" id="UP000030641"/>
    </source>
</evidence>
<keyword evidence="2" id="KW-1185">Reference proteome</keyword>
<dbReference type="GeneID" id="25363543"/>
<protein>
    <submittedName>
        <fullName evidence="1">Uncharacterized protein</fullName>
    </submittedName>
</protein>
<dbReference type="RefSeq" id="XP_013345796.1">
    <property type="nucleotide sequence ID" value="XM_013490342.1"/>
</dbReference>
<evidence type="ECO:0000313" key="1">
    <source>
        <dbReference type="EMBL" id="KEQ97400.1"/>
    </source>
</evidence>
<dbReference type="AlphaFoldDB" id="A0A074YI63"/>
<organism evidence="1 2">
    <name type="scientific">Aureobasidium subglaciale (strain EXF-2481)</name>
    <name type="common">Aureobasidium pullulans var. subglaciale</name>
    <dbReference type="NCBI Taxonomy" id="1043005"/>
    <lineage>
        <taxon>Eukaryota</taxon>
        <taxon>Fungi</taxon>
        <taxon>Dikarya</taxon>
        <taxon>Ascomycota</taxon>
        <taxon>Pezizomycotina</taxon>
        <taxon>Dothideomycetes</taxon>
        <taxon>Dothideomycetidae</taxon>
        <taxon>Dothideales</taxon>
        <taxon>Saccotheciaceae</taxon>
        <taxon>Aureobasidium</taxon>
    </lineage>
</organism>
<reference evidence="1 2" key="1">
    <citation type="journal article" date="2014" name="BMC Genomics">
        <title>Genome sequencing of four Aureobasidium pullulans varieties: biotechnological potential, stress tolerance, and description of new species.</title>
        <authorList>
            <person name="Gostin Ar C."/>
            <person name="Ohm R.A."/>
            <person name="Kogej T."/>
            <person name="Sonjak S."/>
            <person name="Turk M."/>
            <person name="Zajc J."/>
            <person name="Zalar P."/>
            <person name="Grube M."/>
            <person name="Sun H."/>
            <person name="Han J."/>
            <person name="Sharma A."/>
            <person name="Chiniquy J."/>
            <person name="Ngan C.Y."/>
            <person name="Lipzen A."/>
            <person name="Barry K."/>
            <person name="Grigoriev I.V."/>
            <person name="Gunde-Cimerman N."/>
        </authorList>
    </citation>
    <scope>NUCLEOTIDE SEQUENCE [LARGE SCALE GENOMIC DNA]</scope>
    <source>
        <strain evidence="1 2">EXF-2481</strain>
    </source>
</reference>
<dbReference type="OMA" id="THCEADF"/>